<keyword evidence="8 12" id="KW-0378">Hydrolase</keyword>
<evidence type="ECO:0000256" key="5">
    <source>
        <dbReference type="ARBA" id="ARBA00022670"/>
    </source>
</evidence>
<evidence type="ECO:0000259" key="13">
    <source>
        <dbReference type="Pfam" id="PF07504"/>
    </source>
</evidence>
<organism evidence="14 15">
    <name type="scientific">Polyrhizophydium stewartii</name>
    <dbReference type="NCBI Taxonomy" id="2732419"/>
    <lineage>
        <taxon>Eukaryota</taxon>
        <taxon>Fungi</taxon>
        <taxon>Fungi incertae sedis</taxon>
        <taxon>Chytridiomycota</taxon>
        <taxon>Chytridiomycota incertae sedis</taxon>
        <taxon>Chytridiomycetes</taxon>
        <taxon>Rhizophydiales</taxon>
        <taxon>Rhizophydiales incertae sedis</taxon>
        <taxon>Polyrhizophydium</taxon>
    </lineage>
</organism>
<keyword evidence="14" id="KW-0540">Nuclease</keyword>
<keyword evidence="5 12" id="KW-0645">Protease</keyword>
<keyword evidence="11 12" id="KW-0865">Zymogen</keyword>
<dbReference type="Pfam" id="PF02128">
    <property type="entry name" value="Peptidase_M36"/>
    <property type="match status" value="1"/>
</dbReference>
<keyword evidence="9 12" id="KW-0862">Zinc</keyword>
<dbReference type="InterPro" id="IPR050371">
    <property type="entry name" value="Fungal_virulence_M36"/>
</dbReference>
<keyword evidence="4 12" id="KW-0964">Secreted</keyword>
<evidence type="ECO:0000256" key="11">
    <source>
        <dbReference type="ARBA" id="ARBA00023145"/>
    </source>
</evidence>
<dbReference type="InterPro" id="IPR027268">
    <property type="entry name" value="Peptidase_M4/M1_CTD_sf"/>
</dbReference>
<feature type="chain" id="PRO_5044985207" description="Extracellular metalloproteinase" evidence="12">
    <location>
        <begin position="21"/>
        <end position="596"/>
    </location>
</feature>
<dbReference type="PRINTS" id="PR00999">
    <property type="entry name" value="FUNGALYSIN"/>
</dbReference>
<evidence type="ECO:0000313" key="15">
    <source>
        <dbReference type="Proteomes" id="UP001527925"/>
    </source>
</evidence>
<dbReference type="CDD" id="cd09596">
    <property type="entry name" value="M36"/>
    <property type="match status" value="1"/>
</dbReference>
<keyword evidence="14" id="KW-0255">Endonuclease</keyword>
<evidence type="ECO:0000256" key="3">
    <source>
        <dbReference type="ARBA" id="ARBA00006006"/>
    </source>
</evidence>
<dbReference type="InterPro" id="IPR001842">
    <property type="entry name" value="Peptidase_M36"/>
</dbReference>
<evidence type="ECO:0000256" key="9">
    <source>
        <dbReference type="ARBA" id="ARBA00022833"/>
    </source>
</evidence>
<keyword evidence="6 12" id="KW-0479">Metal-binding</keyword>
<sequence>MRASFSLALALAATATTVLAAPATSDALQRRADGKLPFHFPKSVYETVAPTGRASFGKVSEAKAVKIATDFLAAKLGLAADEFKVYNSFTDASGTTHVYGAQQANGVRIANHQAAAHVQNGQVVSFSSSFNTDTSTAKPRIPPMSAKLSVRQAIAKAVEDTGIPHHADFAAVPEYVNTGSGIVFAHKFQLRDTSKGQWVQVWVDANTGEIVHSADFVNKFSYKAIQLPKISPLDGFTTIVDPENAKASPGGWSTTGNSTKGNNAEVAKRNANYVAQKFGTGVNSTFDSAWNATKEPWADENFQASAVNLFYIANVMHDISYQYGFTEAAGNFQTDNFGRGGLGNDSVIVSVQDGHETDDADFNTPPDGQQPQMRMFRFVDTTPGRDGGLENTVPIHEYTHGISNRLTGGSATGQCLETDLAGGMGEGWSDFVALVLTAKSTDTATQAIPICAYVTNSTAGIRTHPYSTDMGVNPLTYSEIGQRSEAHDIGEVWTTMLWEVYRNLVTKYGFNANLYDAKSTAGNIVALQLVIGGMMNQPCNPDLVQARDAILTADQTYYNGKYKCDILKGFAKRGLGKNATSDAYEDQFDVPAECQI</sequence>
<proteinExistence type="inferred from homology"/>
<evidence type="ECO:0000256" key="8">
    <source>
        <dbReference type="ARBA" id="ARBA00022801"/>
    </source>
</evidence>
<accession>A0ABR4N6I6</accession>
<dbReference type="PANTHER" id="PTHR33478">
    <property type="entry name" value="EXTRACELLULAR METALLOPROTEINASE MEP"/>
    <property type="match status" value="1"/>
</dbReference>
<evidence type="ECO:0000256" key="12">
    <source>
        <dbReference type="RuleBase" id="RU364017"/>
    </source>
</evidence>
<dbReference type="Proteomes" id="UP001527925">
    <property type="component" value="Unassembled WGS sequence"/>
</dbReference>
<name>A0ABR4N6I6_9FUNG</name>
<comment type="cofactor">
    <cofactor evidence="1 12">
        <name>Zn(2+)</name>
        <dbReference type="ChEBI" id="CHEBI:29105"/>
    </cofactor>
</comment>
<evidence type="ECO:0000313" key="14">
    <source>
        <dbReference type="EMBL" id="KAL2915157.1"/>
    </source>
</evidence>
<feature type="domain" description="FTP" evidence="13">
    <location>
        <begin position="81"/>
        <end position="130"/>
    </location>
</feature>
<keyword evidence="7 12" id="KW-0732">Signal</keyword>
<evidence type="ECO:0000256" key="6">
    <source>
        <dbReference type="ARBA" id="ARBA00022723"/>
    </source>
</evidence>
<evidence type="ECO:0000256" key="7">
    <source>
        <dbReference type="ARBA" id="ARBA00022729"/>
    </source>
</evidence>
<evidence type="ECO:0000256" key="2">
    <source>
        <dbReference type="ARBA" id="ARBA00004613"/>
    </source>
</evidence>
<dbReference type="InterPro" id="IPR011096">
    <property type="entry name" value="FTP_domain"/>
</dbReference>
<comment type="similarity">
    <text evidence="3 12">Belongs to the peptidase M36 family.</text>
</comment>
<dbReference type="EC" id="3.4.24.-" evidence="12"/>
<comment type="subcellular location">
    <subcellularLocation>
        <location evidence="2 12">Secreted</location>
    </subcellularLocation>
</comment>
<keyword evidence="10 12" id="KW-0482">Metalloprotease</keyword>
<reference evidence="14 15" key="1">
    <citation type="submission" date="2023-09" db="EMBL/GenBank/DDBJ databases">
        <title>Pangenome analysis of Batrachochytrium dendrobatidis and related Chytrids.</title>
        <authorList>
            <person name="Yacoub M.N."/>
            <person name="Stajich J.E."/>
            <person name="James T.Y."/>
        </authorList>
    </citation>
    <scope>NUCLEOTIDE SEQUENCE [LARGE SCALE GENOMIC DNA]</scope>
    <source>
        <strain evidence="14 15">JEL0888</strain>
    </source>
</reference>
<dbReference type="Gene3D" id="3.10.170.10">
    <property type="match status" value="1"/>
</dbReference>
<dbReference type="Gene3D" id="1.10.390.10">
    <property type="entry name" value="Neutral Protease Domain 2"/>
    <property type="match status" value="1"/>
</dbReference>
<dbReference type="SUPFAM" id="SSF55486">
    <property type="entry name" value="Metalloproteases ('zincins'), catalytic domain"/>
    <property type="match status" value="1"/>
</dbReference>
<comment type="caution">
    <text evidence="14">The sequence shown here is derived from an EMBL/GenBank/DDBJ whole genome shotgun (WGS) entry which is preliminary data.</text>
</comment>
<evidence type="ECO:0000256" key="10">
    <source>
        <dbReference type="ARBA" id="ARBA00023049"/>
    </source>
</evidence>
<dbReference type="PANTHER" id="PTHR33478:SF1">
    <property type="entry name" value="EXTRACELLULAR METALLOPROTEINASE MEP"/>
    <property type="match status" value="1"/>
</dbReference>
<dbReference type="Pfam" id="PF07504">
    <property type="entry name" value="FTP"/>
    <property type="match status" value="1"/>
</dbReference>
<protein>
    <recommendedName>
        <fullName evidence="12">Extracellular metalloproteinase</fullName>
        <ecNumber evidence="12">3.4.24.-</ecNumber>
    </recommendedName>
    <alternativeName>
        <fullName evidence="12">Fungalysin</fullName>
    </alternativeName>
</protein>
<evidence type="ECO:0000256" key="4">
    <source>
        <dbReference type="ARBA" id="ARBA00022525"/>
    </source>
</evidence>
<keyword evidence="15" id="KW-1185">Reference proteome</keyword>
<gene>
    <name evidence="14" type="primary">RAI1_9</name>
    <name evidence="14" type="ORF">HK105_205263</name>
</gene>
<dbReference type="Gene3D" id="3.10.450.490">
    <property type="match status" value="1"/>
</dbReference>
<feature type="signal peptide" evidence="12">
    <location>
        <begin position="1"/>
        <end position="20"/>
    </location>
</feature>
<evidence type="ECO:0000256" key="1">
    <source>
        <dbReference type="ARBA" id="ARBA00001947"/>
    </source>
</evidence>
<dbReference type="EMBL" id="JADGIZ020000026">
    <property type="protein sequence ID" value="KAL2915157.1"/>
    <property type="molecule type" value="Genomic_DNA"/>
</dbReference>
<dbReference type="GO" id="GO:0004519">
    <property type="term" value="F:endonuclease activity"/>
    <property type="evidence" value="ECO:0007669"/>
    <property type="project" value="UniProtKB-KW"/>
</dbReference>